<keyword evidence="5" id="KW-0675">Receptor</keyword>
<keyword evidence="2" id="KW-0998">Cell outer membrane</keyword>
<dbReference type="Gene3D" id="2.170.130.10">
    <property type="entry name" value="TonB-dependent receptor, plug domain"/>
    <property type="match status" value="1"/>
</dbReference>
<keyword evidence="6" id="KW-1185">Reference proteome</keyword>
<feature type="chain" id="PRO_5011478198" evidence="3">
    <location>
        <begin position="22"/>
        <end position="270"/>
    </location>
</feature>
<dbReference type="Gene3D" id="2.60.40.1120">
    <property type="entry name" value="Carboxypeptidase-like, regulatory domain"/>
    <property type="match status" value="1"/>
</dbReference>
<gene>
    <name evidence="5" type="ORF">SAMN05192573_11053</name>
</gene>
<dbReference type="Pfam" id="PF07715">
    <property type="entry name" value="Plug"/>
    <property type="match status" value="1"/>
</dbReference>
<dbReference type="InterPro" id="IPR008969">
    <property type="entry name" value="CarboxyPept-like_regulatory"/>
</dbReference>
<dbReference type="EMBL" id="FNCG01000010">
    <property type="protein sequence ID" value="SDH49550.1"/>
    <property type="molecule type" value="Genomic_DNA"/>
</dbReference>
<dbReference type="InterPro" id="IPR023997">
    <property type="entry name" value="TonB-dep_OMP_SusC/RagA_CS"/>
</dbReference>
<reference evidence="6" key="1">
    <citation type="submission" date="2016-10" db="EMBL/GenBank/DDBJ databases">
        <authorList>
            <person name="Varghese N."/>
            <person name="Submissions S."/>
        </authorList>
    </citation>
    <scope>NUCLEOTIDE SEQUENCE [LARGE SCALE GENOMIC DNA]</scope>
    <source>
        <strain evidence="6">Gh-67</strain>
    </source>
</reference>
<comment type="subcellular location">
    <subcellularLocation>
        <location evidence="2">Cell outer membrane</location>
        <topology evidence="2">Multi-pass membrane protein</topology>
    </subcellularLocation>
</comment>
<keyword evidence="2" id="KW-0813">Transport</keyword>
<dbReference type="NCBIfam" id="TIGR04057">
    <property type="entry name" value="SusC_RagA_signa"/>
    <property type="match status" value="1"/>
</dbReference>
<dbReference type="SUPFAM" id="SSF49464">
    <property type="entry name" value="Carboxypeptidase regulatory domain-like"/>
    <property type="match status" value="1"/>
</dbReference>
<dbReference type="GO" id="GO:0044718">
    <property type="term" value="P:siderophore transmembrane transport"/>
    <property type="evidence" value="ECO:0007669"/>
    <property type="project" value="TreeGrafter"/>
</dbReference>
<dbReference type="GO" id="GO:0009279">
    <property type="term" value="C:cell outer membrane"/>
    <property type="evidence" value="ECO:0007669"/>
    <property type="project" value="UniProtKB-SubCell"/>
</dbReference>
<dbReference type="InterPro" id="IPR039426">
    <property type="entry name" value="TonB-dep_rcpt-like"/>
</dbReference>
<protein>
    <submittedName>
        <fullName evidence="5">TonB-dependent outer membrane receptor, SusC/RagA subfamily, signature region</fullName>
    </submittedName>
</protein>
<dbReference type="PANTHER" id="PTHR30069:SF29">
    <property type="entry name" value="HEMOGLOBIN AND HEMOGLOBIN-HAPTOGLOBIN-BINDING PROTEIN 1-RELATED"/>
    <property type="match status" value="1"/>
</dbReference>
<dbReference type="STRING" id="551996.SAMN05192573_11053"/>
<name>A0A1G8CX36_9SPHI</name>
<keyword evidence="2" id="KW-0812">Transmembrane</keyword>
<evidence type="ECO:0000313" key="5">
    <source>
        <dbReference type="EMBL" id="SDH49550.1"/>
    </source>
</evidence>
<dbReference type="InterPro" id="IPR037066">
    <property type="entry name" value="Plug_dom_sf"/>
</dbReference>
<evidence type="ECO:0000259" key="4">
    <source>
        <dbReference type="Pfam" id="PF07715"/>
    </source>
</evidence>
<keyword evidence="2" id="KW-0472">Membrane</keyword>
<dbReference type="InterPro" id="IPR012910">
    <property type="entry name" value="Plug_dom"/>
</dbReference>
<feature type="signal peptide" evidence="3">
    <location>
        <begin position="1"/>
        <end position="21"/>
    </location>
</feature>
<keyword evidence="1 3" id="KW-0732">Signal</keyword>
<dbReference type="SUPFAM" id="SSF56935">
    <property type="entry name" value="Porins"/>
    <property type="match status" value="1"/>
</dbReference>
<dbReference type="Pfam" id="PF13715">
    <property type="entry name" value="CarbopepD_reg_2"/>
    <property type="match status" value="1"/>
</dbReference>
<proteinExistence type="inferred from homology"/>
<dbReference type="GO" id="GO:0015344">
    <property type="term" value="F:siderophore uptake transmembrane transporter activity"/>
    <property type="evidence" value="ECO:0007669"/>
    <property type="project" value="TreeGrafter"/>
</dbReference>
<feature type="domain" description="TonB-dependent receptor plug" evidence="4">
    <location>
        <begin position="122"/>
        <end position="256"/>
    </location>
</feature>
<dbReference type="AlphaFoldDB" id="A0A1G8CX36"/>
<dbReference type="PROSITE" id="PS52016">
    <property type="entry name" value="TONB_DEPENDENT_REC_3"/>
    <property type="match status" value="1"/>
</dbReference>
<evidence type="ECO:0000256" key="3">
    <source>
        <dbReference type="SAM" id="SignalP"/>
    </source>
</evidence>
<evidence type="ECO:0000313" key="6">
    <source>
        <dbReference type="Proteomes" id="UP000199705"/>
    </source>
</evidence>
<keyword evidence="2" id="KW-1134">Transmembrane beta strand</keyword>
<sequence length="270" mass="28016">MKKTILISVLAMLCLFFKATAQDKPTSSAAPVTGQVTDEQGLPLPGATVQLLSTNAMSVTGKNGVFRIPAAATSGTVIVSFIGYTTLKYPYKLSDGPLLIRLKPAANSLDEVQVIAYGKTTKRYNTGNVTSISAADIEKQPVSNVLAALEGRVPGMVVSQTSGVAGSSFNVQIRGQSALDATLSRNDPLFVIDGVTFESGNTATNQINSAANNPTSISSGGLSPLNTINPADIESIEVLKDADATAIYGSRAANGVVLITTKKAKPVKLK</sequence>
<comment type="similarity">
    <text evidence="2">Belongs to the TonB-dependent receptor family.</text>
</comment>
<evidence type="ECO:0000256" key="1">
    <source>
        <dbReference type="ARBA" id="ARBA00022729"/>
    </source>
</evidence>
<dbReference type="PANTHER" id="PTHR30069">
    <property type="entry name" value="TONB-DEPENDENT OUTER MEMBRANE RECEPTOR"/>
    <property type="match status" value="1"/>
</dbReference>
<organism evidence="5 6">
    <name type="scientific">Mucilaginibacter gossypii</name>
    <dbReference type="NCBI Taxonomy" id="551996"/>
    <lineage>
        <taxon>Bacteria</taxon>
        <taxon>Pseudomonadati</taxon>
        <taxon>Bacteroidota</taxon>
        <taxon>Sphingobacteriia</taxon>
        <taxon>Sphingobacteriales</taxon>
        <taxon>Sphingobacteriaceae</taxon>
        <taxon>Mucilaginibacter</taxon>
    </lineage>
</organism>
<dbReference type="Proteomes" id="UP000199705">
    <property type="component" value="Unassembled WGS sequence"/>
</dbReference>
<accession>A0A1G8CX36</accession>
<evidence type="ECO:0000256" key="2">
    <source>
        <dbReference type="PROSITE-ProRule" id="PRU01360"/>
    </source>
</evidence>